<evidence type="ECO:0000256" key="1">
    <source>
        <dbReference type="SAM" id="Phobius"/>
    </source>
</evidence>
<dbReference type="EMBL" id="JBHUMJ010000002">
    <property type="protein sequence ID" value="MFD2701434.1"/>
    <property type="molecule type" value="Genomic_DNA"/>
</dbReference>
<reference evidence="3" key="1">
    <citation type="journal article" date="2019" name="Int. J. Syst. Evol. Microbiol.">
        <title>The Global Catalogue of Microorganisms (GCM) 10K type strain sequencing project: providing services to taxonomists for standard genome sequencing and annotation.</title>
        <authorList>
            <consortium name="The Broad Institute Genomics Platform"/>
            <consortium name="The Broad Institute Genome Sequencing Center for Infectious Disease"/>
            <person name="Wu L."/>
            <person name="Ma J."/>
        </authorList>
    </citation>
    <scope>NUCLEOTIDE SEQUENCE [LARGE SCALE GENOMIC DNA]</scope>
    <source>
        <strain evidence="3">KCTC 33849</strain>
    </source>
</reference>
<evidence type="ECO:0000313" key="2">
    <source>
        <dbReference type="EMBL" id="MFD2701434.1"/>
    </source>
</evidence>
<sequence>MQLFKRFSFWLPLLSVLVCIFNATGIDDYNMLLVLTSPHLALLENIPSIGRHLNGMTIIYFINVFGWLVIGLIIDLIINQFKPA</sequence>
<accession>A0ABW5SQ58</accession>
<feature type="transmembrane region" description="Helical" evidence="1">
    <location>
        <begin position="58"/>
        <end position="78"/>
    </location>
</feature>
<keyword evidence="1" id="KW-0812">Transmembrane</keyword>
<proteinExistence type="predicted"/>
<keyword evidence="1" id="KW-0472">Membrane</keyword>
<evidence type="ECO:0000313" key="3">
    <source>
        <dbReference type="Proteomes" id="UP001597540"/>
    </source>
</evidence>
<keyword evidence="3" id="KW-1185">Reference proteome</keyword>
<protein>
    <submittedName>
        <fullName evidence="2">Uncharacterized protein</fullName>
    </submittedName>
</protein>
<keyword evidence="1" id="KW-1133">Transmembrane helix</keyword>
<gene>
    <name evidence="2" type="ORF">ACFSVM_13225</name>
</gene>
<dbReference type="RefSeq" id="WP_379262638.1">
    <property type="nucleotide sequence ID" value="NZ_JBHUMJ010000002.1"/>
</dbReference>
<name>A0ABW5SQ58_9BACL</name>
<dbReference type="Proteomes" id="UP001597540">
    <property type="component" value="Unassembled WGS sequence"/>
</dbReference>
<comment type="caution">
    <text evidence="2">The sequence shown here is derived from an EMBL/GenBank/DDBJ whole genome shotgun (WGS) entry which is preliminary data.</text>
</comment>
<organism evidence="2 3">
    <name type="scientific">Paenibacillus shunpengii</name>
    <dbReference type="NCBI Taxonomy" id="2054424"/>
    <lineage>
        <taxon>Bacteria</taxon>
        <taxon>Bacillati</taxon>
        <taxon>Bacillota</taxon>
        <taxon>Bacilli</taxon>
        <taxon>Bacillales</taxon>
        <taxon>Paenibacillaceae</taxon>
        <taxon>Paenibacillus</taxon>
    </lineage>
</organism>